<evidence type="ECO:0000313" key="1">
    <source>
        <dbReference type="EMBL" id="SVC90845.1"/>
    </source>
</evidence>
<sequence length="61" mass="7064">MMEFWTSPTPNGWKVSIMLEELIEADVDIGEVDIRIIDLIQGEQFAEDFVERNPNTRIPTL</sequence>
<dbReference type="EMBL" id="UINC01118011">
    <property type="protein sequence ID" value="SVC90845.1"/>
    <property type="molecule type" value="Genomic_DNA"/>
</dbReference>
<dbReference type="PANTHER" id="PTHR44051">
    <property type="entry name" value="GLUTATHIONE S-TRANSFERASE-RELATED"/>
    <property type="match status" value="1"/>
</dbReference>
<proteinExistence type="predicted"/>
<dbReference type="PANTHER" id="PTHR44051:SF8">
    <property type="entry name" value="GLUTATHIONE S-TRANSFERASE GSTA"/>
    <property type="match status" value="1"/>
</dbReference>
<dbReference type="AlphaFoldDB" id="A0A382R141"/>
<dbReference type="SUPFAM" id="SSF52833">
    <property type="entry name" value="Thioredoxin-like"/>
    <property type="match status" value="1"/>
</dbReference>
<accession>A0A382R141</accession>
<organism evidence="1">
    <name type="scientific">marine metagenome</name>
    <dbReference type="NCBI Taxonomy" id="408172"/>
    <lineage>
        <taxon>unclassified sequences</taxon>
        <taxon>metagenomes</taxon>
        <taxon>ecological metagenomes</taxon>
    </lineage>
</organism>
<protein>
    <recommendedName>
        <fullName evidence="2">GST N-terminal domain-containing protein</fullName>
    </recommendedName>
</protein>
<evidence type="ECO:0008006" key="2">
    <source>
        <dbReference type="Google" id="ProtNLM"/>
    </source>
</evidence>
<gene>
    <name evidence="1" type="ORF">METZ01_LOCUS343699</name>
</gene>
<feature type="non-terminal residue" evidence="1">
    <location>
        <position position="61"/>
    </location>
</feature>
<dbReference type="InterPro" id="IPR036249">
    <property type="entry name" value="Thioredoxin-like_sf"/>
</dbReference>
<reference evidence="1" key="1">
    <citation type="submission" date="2018-05" db="EMBL/GenBank/DDBJ databases">
        <authorList>
            <person name="Lanie J.A."/>
            <person name="Ng W.-L."/>
            <person name="Kazmierczak K.M."/>
            <person name="Andrzejewski T.M."/>
            <person name="Davidsen T.M."/>
            <person name="Wayne K.J."/>
            <person name="Tettelin H."/>
            <person name="Glass J.I."/>
            <person name="Rusch D."/>
            <person name="Podicherti R."/>
            <person name="Tsui H.-C.T."/>
            <person name="Winkler M.E."/>
        </authorList>
    </citation>
    <scope>NUCLEOTIDE SEQUENCE</scope>
</reference>
<dbReference type="Gene3D" id="3.40.30.10">
    <property type="entry name" value="Glutaredoxin"/>
    <property type="match status" value="1"/>
</dbReference>
<name>A0A382R141_9ZZZZ</name>